<dbReference type="AlphaFoldDB" id="A0AAW1NQ12"/>
<keyword evidence="2" id="KW-1185">Reference proteome</keyword>
<evidence type="ECO:0000313" key="1">
    <source>
        <dbReference type="EMBL" id="KAK9787867.1"/>
    </source>
</evidence>
<name>A0AAW1NQ12_9CHLO</name>
<comment type="caution">
    <text evidence="1">The sequence shown here is derived from an EMBL/GenBank/DDBJ whole genome shotgun (WGS) entry which is preliminary data.</text>
</comment>
<gene>
    <name evidence="1" type="ORF">WJX73_010732</name>
</gene>
<dbReference type="EMBL" id="JALJOQ010000239">
    <property type="protein sequence ID" value="KAK9787867.1"/>
    <property type="molecule type" value="Genomic_DNA"/>
</dbReference>
<sequence>MDLPARHLTGTWPGCGAPLGEQGGLQCTDVQGRNRCLTWTTGACLQGIRQSVADILFSEYIQEPWPLLQ</sequence>
<accession>A0AAW1NQ12</accession>
<organism evidence="1 2">
    <name type="scientific">Symbiochloris irregularis</name>
    <dbReference type="NCBI Taxonomy" id="706552"/>
    <lineage>
        <taxon>Eukaryota</taxon>
        <taxon>Viridiplantae</taxon>
        <taxon>Chlorophyta</taxon>
        <taxon>core chlorophytes</taxon>
        <taxon>Trebouxiophyceae</taxon>
        <taxon>Trebouxiales</taxon>
        <taxon>Trebouxiaceae</taxon>
        <taxon>Symbiochloris</taxon>
    </lineage>
</organism>
<evidence type="ECO:0000313" key="2">
    <source>
        <dbReference type="Proteomes" id="UP001465755"/>
    </source>
</evidence>
<dbReference type="Proteomes" id="UP001465755">
    <property type="component" value="Unassembled WGS sequence"/>
</dbReference>
<reference evidence="1 2" key="1">
    <citation type="journal article" date="2024" name="Nat. Commun.">
        <title>Phylogenomics reveals the evolutionary origins of lichenization in chlorophyte algae.</title>
        <authorList>
            <person name="Puginier C."/>
            <person name="Libourel C."/>
            <person name="Otte J."/>
            <person name="Skaloud P."/>
            <person name="Haon M."/>
            <person name="Grisel S."/>
            <person name="Petersen M."/>
            <person name="Berrin J.G."/>
            <person name="Delaux P.M."/>
            <person name="Dal Grande F."/>
            <person name="Keller J."/>
        </authorList>
    </citation>
    <scope>NUCLEOTIDE SEQUENCE [LARGE SCALE GENOMIC DNA]</scope>
    <source>
        <strain evidence="1 2">SAG 2036</strain>
    </source>
</reference>
<proteinExistence type="predicted"/>
<protein>
    <submittedName>
        <fullName evidence="1">Uncharacterized protein</fullName>
    </submittedName>
</protein>